<sequence>MEYIRHYTSPIGEMTMASNGEALTGLWFDGQKYFADTLCSKHYERNLPVFTQTCRWLDIYFSGKSPGFIPPLLMKTTDFRKRIWEILLTIPFGQTMTYGEIAGIIARKSGKNMSAQAVGGAVGHNSISLIIPCHRVIGSDGSLTGYAGGMEKKKWLLEMERL</sequence>
<dbReference type="EC" id="2.1.1.63" evidence="8"/>
<dbReference type="Gene3D" id="1.10.10.10">
    <property type="entry name" value="Winged helix-like DNA-binding domain superfamily/Winged helix DNA-binding domain"/>
    <property type="match status" value="1"/>
</dbReference>
<comment type="function">
    <text evidence="8">Involved in the cellular defense against the biological effects of O6-methylguanine (O6-MeG) and O4-methylthymine (O4-MeT) in DNA. Repairs the methylated nucleobase in DNA by stoichiometrically transferring the methyl group to a cysteine residue in the enzyme. This is a suicide reaction: the enzyme is irreversibly inactivated.</text>
</comment>
<evidence type="ECO:0000256" key="4">
    <source>
        <dbReference type="ARBA" id="ARBA00022679"/>
    </source>
</evidence>
<evidence type="ECO:0000313" key="11">
    <source>
        <dbReference type="EMBL" id="NPD90858.1"/>
    </source>
</evidence>
<dbReference type="InterPro" id="IPR036631">
    <property type="entry name" value="MGMT_N_sf"/>
</dbReference>
<evidence type="ECO:0000256" key="7">
    <source>
        <dbReference type="ARBA" id="ARBA00049348"/>
    </source>
</evidence>
<dbReference type="InterPro" id="IPR023546">
    <property type="entry name" value="MGMT"/>
</dbReference>
<keyword evidence="12" id="KW-1185">Reference proteome</keyword>
<dbReference type="PROSITE" id="PS00374">
    <property type="entry name" value="MGMT"/>
    <property type="match status" value="1"/>
</dbReference>
<evidence type="ECO:0000259" key="10">
    <source>
        <dbReference type="Pfam" id="PF02870"/>
    </source>
</evidence>
<dbReference type="SUPFAM" id="SSF46767">
    <property type="entry name" value="Methylated DNA-protein cysteine methyltransferase, C-terminal domain"/>
    <property type="match status" value="1"/>
</dbReference>
<dbReference type="HAMAP" id="MF_00772">
    <property type="entry name" value="OGT"/>
    <property type="match status" value="1"/>
</dbReference>
<dbReference type="RefSeq" id="WP_172272226.1">
    <property type="nucleotide sequence ID" value="NZ_CASGMU010000001.1"/>
</dbReference>
<evidence type="ECO:0000259" key="9">
    <source>
        <dbReference type="Pfam" id="PF01035"/>
    </source>
</evidence>
<dbReference type="PANTHER" id="PTHR10815">
    <property type="entry name" value="METHYLATED-DNA--PROTEIN-CYSTEINE METHYLTRANSFERASE"/>
    <property type="match status" value="1"/>
</dbReference>
<evidence type="ECO:0000313" key="12">
    <source>
        <dbReference type="Proteomes" id="UP000714420"/>
    </source>
</evidence>
<evidence type="ECO:0000256" key="3">
    <source>
        <dbReference type="ARBA" id="ARBA00022603"/>
    </source>
</evidence>
<evidence type="ECO:0000256" key="6">
    <source>
        <dbReference type="ARBA" id="ARBA00023204"/>
    </source>
</evidence>
<comment type="catalytic activity">
    <reaction evidence="7 8">
        <text>a 6-O-methyl-2'-deoxyguanosine in DNA + L-cysteinyl-[protein] = S-methyl-L-cysteinyl-[protein] + a 2'-deoxyguanosine in DNA</text>
        <dbReference type="Rhea" id="RHEA:24000"/>
        <dbReference type="Rhea" id="RHEA-COMP:10131"/>
        <dbReference type="Rhea" id="RHEA-COMP:10132"/>
        <dbReference type="Rhea" id="RHEA-COMP:11367"/>
        <dbReference type="Rhea" id="RHEA-COMP:11368"/>
        <dbReference type="ChEBI" id="CHEBI:29950"/>
        <dbReference type="ChEBI" id="CHEBI:82612"/>
        <dbReference type="ChEBI" id="CHEBI:85445"/>
        <dbReference type="ChEBI" id="CHEBI:85448"/>
        <dbReference type="EC" id="2.1.1.63"/>
    </reaction>
</comment>
<dbReference type="Pfam" id="PF01035">
    <property type="entry name" value="DNA_binding_1"/>
    <property type="match status" value="1"/>
</dbReference>
<dbReference type="NCBIfam" id="TIGR00589">
    <property type="entry name" value="ogt"/>
    <property type="match status" value="1"/>
</dbReference>
<feature type="domain" description="Methylguanine DNA methyltransferase ribonuclease-like" evidence="10">
    <location>
        <begin position="5"/>
        <end position="65"/>
    </location>
</feature>
<name>A0ABX2AIJ7_9BACT</name>
<dbReference type="CDD" id="cd06445">
    <property type="entry name" value="ATase"/>
    <property type="match status" value="1"/>
</dbReference>
<evidence type="ECO:0000256" key="5">
    <source>
        <dbReference type="ARBA" id="ARBA00022763"/>
    </source>
</evidence>
<dbReference type="InterPro" id="IPR014048">
    <property type="entry name" value="MethylDNA_cys_MeTrfase_DNA-bd"/>
</dbReference>
<dbReference type="EMBL" id="JABKKF010000001">
    <property type="protein sequence ID" value="NPD90858.1"/>
    <property type="molecule type" value="Genomic_DNA"/>
</dbReference>
<evidence type="ECO:0000256" key="2">
    <source>
        <dbReference type="ARBA" id="ARBA00022490"/>
    </source>
</evidence>
<dbReference type="InterPro" id="IPR008332">
    <property type="entry name" value="MethylG_MeTrfase_N"/>
</dbReference>
<accession>A0ABX2AIJ7</accession>
<comment type="subcellular location">
    <subcellularLocation>
        <location evidence="8">Cytoplasm</location>
    </subcellularLocation>
</comment>
<keyword evidence="4 8" id="KW-0808">Transferase</keyword>
<evidence type="ECO:0000256" key="8">
    <source>
        <dbReference type="HAMAP-Rule" id="MF_00772"/>
    </source>
</evidence>
<dbReference type="Pfam" id="PF02870">
    <property type="entry name" value="Methyltransf_1N"/>
    <property type="match status" value="1"/>
</dbReference>
<comment type="caution">
    <text evidence="11">The sequence shown here is derived from an EMBL/GenBank/DDBJ whole genome shotgun (WGS) entry which is preliminary data.</text>
</comment>
<keyword evidence="6 8" id="KW-0234">DNA repair</keyword>
<dbReference type="SUPFAM" id="SSF53155">
    <property type="entry name" value="Methylated DNA-protein cysteine methyltransferase domain"/>
    <property type="match status" value="1"/>
</dbReference>
<comment type="miscellaneous">
    <text evidence="8">This enzyme catalyzes only one turnover and therefore is not strictly catalytic. According to one definition, an enzyme is a biocatalyst that acts repeatedly and over many reaction cycles.</text>
</comment>
<feature type="domain" description="Methylated-DNA-[protein]-cysteine S-methyltransferase DNA binding" evidence="9">
    <location>
        <begin position="78"/>
        <end position="161"/>
    </location>
</feature>
<reference evidence="11 12" key="1">
    <citation type="submission" date="2020-05" db="EMBL/GenBank/DDBJ databases">
        <title>Distinct polysaccharide utilization as determinants for interspecies competition between intestinal Prevotella spp.</title>
        <authorList>
            <person name="Galvez E.J.C."/>
            <person name="Iljazovic A."/>
            <person name="Strowig T."/>
        </authorList>
    </citation>
    <scope>NUCLEOTIDE SEQUENCE [LARGE SCALE GENOMIC DNA]</scope>
    <source>
        <strain evidence="11 12">PMUR</strain>
    </source>
</reference>
<dbReference type="Proteomes" id="UP000714420">
    <property type="component" value="Unassembled WGS sequence"/>
</dbReference>
<gene>
    <name evidence="11" type="ORF">HPS56_00530</name>
</gene>
<keyword evidence="5 8" id="KW-0227">DNA damage</keyword>
<comment type="catalytic activity">
    <reaction evidence="1 8">
        <text>a 4-O-methyl-thymidine in DNA + L-cysteinyl-[protein] = a thymidine in DNA + S-methyl-L-cysteinyl-[protein]</text>
        <dbReference type="Rhea" id="RHEA:53428"/>
        <dbReference type="Rhea" id="RHEA-COMP:10131"/>
        <dbReference type="Rhea" id="RHEA-COMP:10132"/>
        <dbReference type="Rhea" id="RHEA-COMP:13555"/>
        <dbReference type="Rhea" id="RHEA-COMP:13556"/>
        <dbReference type="ChEBI" id="CHEBI:29950"/>
        <dbReference type="ChEBI" id="CHEBI:82612"/>
        <dbReference type="ChEBI" id="CHEBI:137386"/>
        <dbReference type="ChEBI" id="CHEBI:137387"/>
        <dbReference type="EC" id="2.1.1.63"/>
    </reaction>
</comment>
<dbReference type="PANTHER" id="PTHR10815:SF5">
    <property type="entry name" value="METHYLATED-DNA--PROTEIN-CYSTEINE METHYLTRANSFERASE"/>
    <property type="match status" value="1"/>
</dbReference>
<dbReference type="InterPro" id="IPR036217">
    <property type="entry name" value="MethylDNA_cys_MeTrfase_DNAb"/>
</dbReference>
<dbReference type="InterPro" id="IPR036388">
    <property type="entry name" value="WH-like_DNA-bd_sf"/>
</dbReference>
<keyword evidence="2 8" id="KW-0963">Cytoplasm</keyword>
<dbReference type="InterPro" id="IPR001497">
    <property type="entry name" value="MethylDNA_cys_MeTrfase_AS"/>
</dbReference>
<feature type="active site" description="Nucleophile; methyl group acceptor" evidence="8">
    <location>
        <position position="133"/>
    </location>
</feature>
<proteinExistence type="inferred from homology"/>
<keyword evidence="3 8" id="KW-0489">Methyltransferase</keyword>
<dbReference type="Gene3D" id="3.30.160.70">
    <property type="entry name" value="Methylated DNA-protein cysteine methyltransferase domain"/>
    <property type="match status" value="1"/>
</dbReference>
<comment type="similarity">
    <text evidence="8">Belongs to the MGMT family.</text>
</comment>
<protein>
    <recommendedName>
        <fullName evidence="8">Methylated-DNA--protein-cysteine methyltransferase</fullName>
        <ecNumber evidence="8">2.1.1.63</ecNumber>
    </recommendedName>
    <alternativeName>
        <fullName evidence="8">6-O-methylguanine-DNA methyltransferase</fullName>
        <shortName evidence="8">MGMT</shortName>
    </alternativeName>
    <alternativeName>
        <fullName evidence="8">O-6-methylguanine-DNA-alkyltransferase</fullName>
    </alternativeName>
</protein>
<evidence type="ECO:0000256" key="1">
    <source>
        <dbReference type="ARBA" id="ARBA00001286"/>
    </source>
</evidence>
<organism evidence="11 12">
    <name type="scientific">Xylanibacter muris</name>
    <dbReference type="NCBI Taxonomy" id="2736290"/>
    <lineage>
        <taxon>Bacteria</taxon>
        <taxon>Pseudomonadati</taxon>
        <taxon>Bacteroidota</taxon>
        <taxon>Bacteroidia</taxon>
        <taxon>Bacteroidales</taxon>
        <taxon>Prevotellaceae</taxon>
        <taxon>Xylanibacter</taxon>
    </lineage>
</organism>